<dbReference type="PROSITE" id="PS00846">
    <property type="entry name" value="HTH_ARSR_1"/>
    <property type="match status" value="1"/>
</dbReference>
<comment type="caution">
    <text evidence="6">The sequence shown here is derived from an EMBL/GenBank/DDBJ whole genome shotgun (WGS) entry which is preliminary data.</text>
</comment>
<dbReference type="PRINTS" id="PR00778">
    <property type="entry name" value="HTHARSR"/>
</dbReference>
<keyword evidence="7" id="KW-1185">Reference proteome</keyword>
<dbReference type="InterPro" id="IPR036388">
    <property type="entry name" value="WH-like_DNA-bd_sf"/>
</dbReference>
<dbReference type="Pfam" id="PF01022">
    <property type="entry name" value="HTH_5"/>
    <property type="match status" value="1"/>
</dbReference>
<keyword evidence="3" id="KW-0804">Transcription</keyword>
<keyword evidence="1" id="KW-0805">Transcription regulation</keyword>
<dbReference type="Proteomes" id="UP001306950">
    <property type="component" value="Unassembled WGS sequence"/>
</dbReference>
<evidence type="ECO:0000256" key="1">
    <source>
        <dbReference type="ARBA" id="ARBA00023015"/>
    </source>
</evidence>
<dbReference type="NCBIfam" id="NF033788">
    <property type="entry name" value="HTH_metalloreg"/>
    <property type="match status" value="1"/>
</dbReference>
<dbReference type="EMBL" id="JAZHPZ010000021">
    <property type="protein sequence ID" value="MEF2968976.1"/>
    <property type="molecule type" value="Genomic_DNA"/>
</dbReference>
<dbReference type="InterPro" id="IPR001845">
    <property type="entry name" value="HTH_ArsR_DNA-bd_dom"/>
</dbReference>
<keyword evidence="4" id="KW-0105">Cadmium resistance</keyword>
<dbReference type="InterPro" id="IPR018334">
    <property type="entry name" value="ArsR_HTH"/>
</dbReference>
<evidence type="ECO:0000259" key="5">
    <source>
        <dbReference type="PROSITE" id="PS50987"/>
    </source>
</evidence>
<evidence type="ECO:0000313" key="7">
    <source>
        <dbReference type="Proteomes" id="UP001306950"/>
    </source>
</evidence>
<reference evidence="6 7" key="1">
    <citation type="submission" date="2024-02" db="EMBL/GenBank/DDBJ databases">
        <title>A nitrogen-fixing paenibacillus bacterium.</title>
        <authorList>
            <person name="Zhang W.L."/>
            <person name="Chen S.F."/>
        </authorList>
    </citation>
    <scope>NUCLEOTIDE SEQUENCE [LARGE SCALE GENOMIC DNA]</scope>
    <source>
        <strain evidence="6 7">M1</strain>
    </source>
</reference>
<keyword evidence="2" id="KW-0238">DNA-binding</keyword>
<accession>A0ABU7VYY8</accession>
<dbReference type="InterPro" id="IPR011991">
    <property type="entry name" value="ArsR-like_HTH"/>
</dbReference>
<dbReference type="InterPro" id="IPR036390">
    <property type="entry name" value="WH_DNA-bd_sf"/>
</dbReference>
<dbReference type="PANTHER" id="PTHR43132">
    <property type="entry name" value="ARSENICAL RESISTANCE OPERON REPRESSOR ARSR-RELATED"/>
    <property type="match status" value="1"/>
</dbReference>
<evidence type="ECO:0000313" key="6">
    <source>
        <dbReference type="EMBL" id="MEF2968976.1"/>
    </source>
</evidence>
<dbReference type="Gene3D" id="1.10.10.10">
    <property type="entry name" value="Winged helix-like DNA-binding domain superfamily/Winged helix DNA-binding domain"/>
    <property type="match status" value="1"/>
</dbReference>
<dbReference type="CDD" id="cd00090">
    <property type="entry name" value="HTH_ARSR"/>
    <property type="match status" value="1"/>
</dbReference>
<dbReference type="SMART" id="SM00418">
    <property type="entry name" value="HTH_ARSR"/>
    <property type="match status" value="1"/>
</dbReference>
<sequence>MKTDIQPADEVCEQHCGDSARTDWLQGEFREDDILGMAQIFKALSDPNRVKIACLLLQEQECCVCDIASVLGASIATASHHLRQLKLMGIAKSRKDGKNVFYSLKDHHIETLITMTLEHQKERNEHE</sequence>
<gene>
    <name evidence="6" type="ORF">V3851_24630</name>
</gene>
<protein>
    <submittedName>
        <fullName evidence="6">Metalloregulator ArsR/SmtB family transcription factor</fullName>
    </submittedName>
</protein>
<dbReference type="RefSeq" id="WP_331849092.1">
    <property type="nucleotide sequence ID" value="NZ_JAZHPZ010000021.1"/>
</dbReference>
<name>A0ABU7VYY8_9BACL</name>
<feature type="domain" description="HTH arsR-type" evidence="5">
    <location>
        <begin position="29"/>
        <end position="124"/>
    </location>
</feature>
<evidence type="ECO:0000256" key="3">
    <source>
        <dbReference type="ARBA" id="ARBA00023163"/>
    </source>
</evidence>
<dbReference type="PROSITE" id="PS50987">
    <property type="entry name" value="HTH_ARSR_2"/>
    <property type="match status" value="1"/>
</dbReference>
<organism evidence="6 7">
    <name type="scientific">Paenibacillus haidiansis</name>
    <dbReference type="NCBI Taxonomy" id="1574488"/>
    <lineage>
        <taxon>Bacteria</taxon>
        <taxon>Bacillati</taxon>
        <taxon>Bacillota</taxon>
        <taxon>Bacilli</taxon>
        <taxon>Bacillales</taxon>
        <taxon>Paenibacillaceae</taxon>
        <taxon>Paenibacillus</taxon>
    </lineage>
</organism>
<evidence type="ECO:0000256" key="2">
    <source>
        <dbReference type="ARBA" id="ARBA00023125"/>
    </source>
</evidence>
<dbReference type="SUPFAM" id="SSF46785">
    <property type="entry name" value="Winged helix' DNA-binding domain"/>
    <property type="match status" value="1"/>
</dbReference>
<dbReference type="InterPro" id="IPR051011">
    <property type="entry name" value="Metal_resp_trans_reg"/>
</dbReference>
<proteinExistence type="predicted"/>
<dbReference type="PANTHER" id="PTHR43132:SF6">
    <property type="entry name" value="HTH-TYPE TRANSCRIPTIONAL REPRESSOR CZRA"/>
    <property type="match status" value="1"/>
</dbReference>
<evidence type="ECO:0000256" key="4">
    <source>
        <dbReference type="ARBA" id="ARBA00043263"/>
    </source>
</evidence>